<dbReference type="Proteomes" id="UP001497600">
    <property type="component" value="Chromosome A"/>
</dbReference>
<protein>
    <submittedName>
        <fullName evidence="2">Uncharacterized protein</fullName>
    </submittedName>
</protein>
<name>A0ABP0E5C4_9ASCO</name>
<evidence type="ECO:0000313" key="2">
    <source>
        <dbReference type="EMBL" id="CAK7892248.1"/>
    </source>
</evidence>
<sequence length="204" mass="22997">MFSNGLVIFLFVLGCIFLMVGVFLVVLGLKYLKDSTEKRKKPNSSIPQPLNTSVSTIPQTIDLGTSNNTPHSTLIQQLVQNSPIQSVRDPYSSDIINIGEIVVVVKSYNFSSLEPSKLLQVGDLLRMIDFRVEKQPTFTAHFIDKFNIVYPDIICMGILLNTYLEHDPTLGTMVIKFHENTDSNLDRVFPLNIISLEKTLLKHE</sequence>
<proteinExistence type="predicted"/>
<accession>A0ABP0E5C4</accession>
<keyword evidence="1" id="KW-0472">Membrane</keyword>
<keyword evidence="3" id="KW-1185">Reference proteome</keyword>
<evidence type="ECO:0000313" key="3">
    <source>
        <dbReference type="Proteomes" id="UP001497600"/>
    </source>
</evidence>
<organism evidence="2 3">
    <name type="scientific">[Candida] anglica</name>
    <dbReference type="NCBI Taxonomy" id="148631"/>
    <lineage>
        <taxon>Eukaryota</taxon>
        <taxon>Fungi</taxon>
        <taxon>Dikarya</taxon>
        <taxon>Ascomycota</taxon>
        <taxon>Saccharomycotina</taxon>
        <taxon>Pichiomycetes</taxon>
        <taxon>Debaryomycetaceae</taxon>
        <taxon>Kurtzmaniella</taxon>
    </lineage>
</organism>
<reference evidence="2 3" key="1">
    <citation type="submission" date="2024-01" db="EMBL/GenBank/DDBJ databases">
        <authorList>
            <consortium name="Genoscope - CEA"/>
            <person name="William W."/>
        </authorList>
    </citation>
    <scope>NUCLEOTIDE SEQUENCE [LARGE SCALE GENOMIC DNA]</scope>
    <source>
        <strain evidence="2 3">29B2s-10</strain>
    </source>
</reference>
<dbReference type="EMBL" id="OZ004253">
    <property type="protein sequence ID" value="CAK7892248.1"/>
    <property type="molecule type" value="Genomic_DNA"/>
</dbReference>
<feature type="transmembrane region" description="Helical" evidence="1">
    <location>
        <begin position="6"/>
        <end position="32"/>
    </location>
</feature>
<keyword evidence="1" id="KW-0812">Transmembrane</keyword>
<keyword evidence="1" id="KW-1133">Transmembrane helix</keyword>
<gene>
    <name evidence="2" type="ORF">CAAN4_A02102</name>
</gene>
<evidence type="ECO:0000256" key="1">
    <source>
        <dbReference type="SAM" id="Phobius"/>
    </source>
</evidence>